<organism evidence="4 5">
    <name type="scientific">Phyllobacterium phragmitis</name>
    <dbReference type="NCBI Taxonomy" id="2670329"/>
    <lineage>
        <taxon>Bacteria</taxon>
        <taxon>Pseudomonadati</taxon>
        <taxon>Pseudomonadota</taxon>
        <taxon>Alphaproteobacteria</taxon>
        <taxon>Hyphomicrobiales</taxon>
        <taxon>Phyllobacteriaceae</taxon>
        <taxon>Phyllobacterium</taxon>
    </lineage>
</organism>
<dbReference type="Gene3D" id="1.10.4190.10">
    <property type="entry name" value="Urease accessory protein UreF"/>
    <property type="match status" value="1"/>
</dbReference>
<comment type="subcellular location">
    <subcellularLocation>
        <location evidence="3">Cytoplasm</location>
    </subcellularLocation>
</comment>
<accession>A0ABQ0H5I8</accession>
<dbReference type="Pfam" id="PF01730">
    <property type="entry name" value="UreF"/>
    <property type="match status" value="1"/>
</dbReference>
<keyword evidence="1 3" id="KW-0996">Nickel insertion</keyword>
<comment type="subunit">
    <text evidence="3">UreD, UreF and UreG form a complex that acts as a GTP-hydrolysis-dependent molecular chaperone, activating the urease apoprotein by helping to assemble the nickel containing metallocenter of UreC. The UreE protein probably delivers the nickel.</text>
</comment>
<dbReference type="PANTHER" id="PTHR33620">
    <property type="entry name" value="UREASE ACCESSORY PROTEIN F"/>
    <property type="match status" value="1"/>
</dbReference>
<evidence type="ECO:0000313" key="5">
    <source>
        <dbReference type="Proteomes" id="UP001628091"/>
    </source>
</evidence>
<dbReference type="PIRSF" id="PIRSF009467">
    <property type="entry name" value="Ureas_acces_UreF"/>
    <property type="match status" value="1"/>
</dbReference>
<reference evidence="4 5" key="1">
    <citation type="submission" date="2024-10" db="EMBL/GenBank/DDBJ databases">
        <title>Isolation, draft genome sequencing and identification of Phyllobacterium sp. NSA23, isolated from leaf soil.</title>
        <authorList>
            <person name="Akita H."/>
        </authorList>
    </citation>
    <scope>NUCLEOTIDE SEQUENCE [LARGE SCALE GENOMIC DNA]</scope>
    <source>
        <strain evidence="4 5">NSA23</strain>
    </source>
</reference>
<gene>
    <name evidence="3" type="primary">ureF</name>
    <name evidence="4" type="ORF">PPNSA23_41300</name>
</gene>
<sequence>MDQEDAIPLHLLRLVSPSLPVGAFAYSRGLEGAVHAGRVQDHVTARDWIIGSLEHIFAATDGALFWRMIQALYAEDHAGFAYANAWLAACRESREMQLEDWRMAEALMSLLKALEVPAAQNHACSGLTYPASFAIAAHHWHIAPLPALKGLMWTVADAQVAAAIRLVPLGHVMGQRILIEAVPVVERSAAWATTLDDDDIGNLSPAQAMASAWHETQYSRLFRS</sequence>
<dbReference type="RefSeq" id="WP_407866647.1">
    <property type="nucleotide sequence ID" value="NZ_BAAFZP010000002.1"/>
</dbReference>
<evidence type="ECO:0000256" key="3">
    <source>
        <dbReference type="HAMAP-Rule" id="MF_01385"/>
    </source>
</evidence>
<keyword evidence="2 3" id="KW-0143">Chaperone</keyword>
<proteinExistence type="inferred from homology"/>
<dbReference type="EMBL" id="BAAFZP010000002">
    <property type="protein sequence ID" value="GAB1584187.1"/>
    <property type="molecule type" value="Genomic_DNA"/>
</dbReference>
<name>A0ABQ0H5I8_9HYPH</name>
<keyword evidence="5" id="KW-1185">Reference proteome</keyword>
<evidence type="ECO:0000313" key="4">
    <source>
        <dbReference type="EMBL" id="GAB1584187.1"/>
    </source>
</evidence>
<comment type="similarity">
    <text evidence="3">Belongs to the UreF family.</text>
</comment>
<protein>
    <recommendedName>
        <fullName evidence="3">Urease accessory protein UreF</fullName>
    </recommendedName>
</protein>
<dbReference type="InterPro" id="IPR002639">
    <property type="entry name" value="UreF"/>
</dbReference>
<keyword evidence="3" id="KW-0963">Cytoplasm</keyword>
<comment type="function">
    <text evidence="3">Required for maturation of urease via the functional incorporation of the urease nickel metallocenter.</text>
</comment>
<dbReference type="HAMAP" id="MF_01385">
    <property type="entry name" value="UreF"/>
    <property type="match status" value="1"/>
</dbReference>
<evidence type="ECO:0000256" key="2">
    <source>
        <dbReference type="ARBA" id="ARBA00023186"/>
    </source>
</evidence>
<evidence type="ECO:0000256" key="1">
    <source>
        <dbReference type="ARBA" id="ARBA00022988"/>
    </source>
</evidence>
<dbReference type="InterPro" id="IPR038277">
    <property type="entry name" value="UreF_sf"/>
</dbReference>
<dbReference type="Proteomes" id="UP001628091">
    <property type="component" value="Unassembled WGS sequence"/>
</dbReference>
<comment type="caution">
    <text evidence="4">The sequence shown here is derived from an EMBL/GenBank/DDBJ whole genome shotgun (WGS) entry which is preliminary data.</text>
</comment>
<dbReference type="PANTHER" id="PTHR33620:SF1">
    <property type="entry name" value="UREASE ACCESSORY PROTEIN F"/>
    <property type="match status" value="1"/>
</dbReference>